<dbReference type="InterPro" id="IPR008638">
    <property type="entry name" value="FhaB/CdiA-like_TPS"/>
</dbReference>
<organism evidence="3 4">
    <name type="scientific">Helicobacter valdiviensis</name>
    <dbReference type="NCBI Taxonomy" id="1458358"/>
    <lineage>
        <taxon>Bacteria</taxon>
        <taxon>Pseudomonadati</taxon>
        <taxon>Campylobacterota</taxon>
        <taxon>Epsilonproteobacteria</taxon>
        <taxon>Campylobacterales</taxon>
        <taxon>Helicobacteraceae</taxon>
        <taxon>Helicobacter</taxon>
    </lineage>
</organism>
<dbReference type="EMBL" id="NBIU01000016">
    <property type="protein sequence ID" value="PZT47965.1"/>
    <property type="molecule type" value="Genomic_DNA"/>
</dbReference>
<dbReference type="Gene3D" id="2.160.20.110">
    <property type="match status" value="1"/>
</dbReference>
<dbReference type="OrthoDB" id="468094at2"/>
<name>A0A2W6MTV3_9HELI</name>
<dbReference type="Gene3D" id="2.160.20.10">
    <property type="entry name" value="Single-stranded right-handed beta-helix, Pectin lyase-like"/>
    <property type="match status" value="1"/>
</dbReference>
<feature type="compositionally biased region" description="Low complexity" evidence="1">
    <location>
        <begin position="794"/>
        <end position="805"/>
    </location>
</feature>
<dbReference type="Pfam" id="PF05860">
    <property type="entry name" value="TPS"/>
    <property type="match status" value="1"/>
</dbReference>
<evidence type="ECO:0000313" key="3">
    <source>
        <dbReference type="EMBL" id="PZT47965.1"/>
    </source>
</evidence>
<reference evidence="3 4" key="1">
    <citation type="submission" date="2017-03" db="EMBL/GenBank/DDBJ databases">
        <title>Genomic and clinical evidence uncovers the enterohepatic species Helicobacter valdiviensis as a potential human intestinal pathogen.</title>
        <authorList>
            <person name="Fresia P."/>
            <person name="Jara R."/>
            <person name="Sierra R."/>
            <person name="Ferres I."/>
            <person name="Greif G."/>
            <person name="Iraola G."/>
            <person name="Collado L."/>
        </authorList>
    </citation>
    <scope>NUCLEOTIDE SEQUENCE [LARGE SCALE GENOMIC DNA]</scope>
    <source>
        <strain evidence="3 4">WBE14</strain>
    </source>
</reference>
<gene>
    <name evidence="3" type="ORF">B6S12_06140</name>
</gene>
<comment type="caution">
    <text evidence="3">The sequence shown here is derived from an EMBL/GenBank/DDBJ whole genome shotgun (WGS) entry which is preliminary data.</text>
</comment>
<feature type="region of interest" description="Disordered" evidence="1">
    <location>
        <begin position="791"/>
        <end position="810"/>
    </location>
</feature>
<feature type="domain" description="Filamentous haemagglutinin FhaB/tRNA nuclease CdiA-like TPS" evidence="2">
    <location>
        <begin position="38"/>
        <end position="160"/>
    </location>
</feature>
<sequence length="1103" mass="120691">ISHTHTLIHSKRNHSFRKTLSISIVTSILLSNQMLLANPNLPSGGKFTNGSSGSISISNGANCKNCVMNIKGDNKNNVIAWGGGFNIGKGYEVHFEKGKNGGNNYLNLDYSKNPSTIAGLLQGNNNNVFIVNPSGVIVTESGSINANKFGISTSPIDTDTLNAFKEANKANNGVGVLVPFSPVFKANSTRGDIINKGSIQANEVVMVGNRVILQAGVNLQEDGKIGVNKINANNINIEGNTINIDVATLENNPTLNLKANKDGNLYLSATGYYYNTNAWNNTYSSFTNIKDTHNQYISIGSDVDWWHFAKGWNENKDGNFKNATDFKLTSDIDFQGNKGIGVVGKDWQNYADYCINGLGCTSMIVGDDYDNAFTANFDGQGYTLKNINIDTTITVGYKPENVGIFGYIRKYNDNENSTIKNINVDYMGGGIKADNARFVGSFAGYIDSGMFSNIVLQDIGEMLVETTSENFQRIYAGGFAGYITNGKFDKISLNKIKSILVDNRQGTSFVGGFTGRVVNKKRDTKLTNITIRDIDSIIAKSDYDGNGGDSNAGGFVGYMDGAEQIKNIEISNIGEIKAETEAKESLAGGFAGRIVNSGSNVFSNIVINDIGSISSLGKSKSFAGGFVGLLDSATFLNITLNNIGNILSSGNGPYQDSDAGGFVGYIWYANKGTFSNIYINFKDNATIMAISELYPDYAYVGKFFGNDNGNISSDKLSNIHIYYNGSKEALDNPNSIANATNDKEKPFYNNGITLHPYTDKQEDFINDVLNDEALKQAGIYKDENGNLSFFKPFDNSGDNGNNEDSNFIDKNKDGLNDVELSSDDFSNKLVNNIIQDLLDEKLILSLDANKLFIIANGKATLNTNYLKGLLSKYKEDTKLSQSLNFLLAFYGEEVDNNGLGLGNELANKDKNGVWNTTKQRVEKIKHSKQELENFIKGNNNPNYTAGGLLGLMSFFAEWKDKYELYTSGLATEEQMKNLESWFKNNGANLKAYQALLKDKVLKEFAYDDIANIDVKGSLTFIGGEWIANLKEPEYKDNGGSDQTINSPLKDINASMLDKQQVVLIKPAEEEKETLDEEKGVLNQRTCVVSENFKTNNPCMAQRI</sequence>
<keyword evidence="4" id="KW-1185">Reference proteome</keyword>
<proteinExistence type="predicted"/>
<evidence type="ECO:0000259" key="2">
    <source>
        <dbReference type="SMART" id="SM00912"/>
    </source>
</evidence>
<accession>A0A2W6MTV3</accession>
<protein>
    <recommendedName>
        <fullName evidence="2">Filamentous haemagglutinin FhaB/tRNA nuclease CdiA-like TPS domain-containing protein</fullName>
    </recommendedName>
</protein>
<dbReference type="RefSeq" id="WP_111229932.1">
    <property type="nucleotide sequence ID" value="NZ_NBIU01000016.1"/>
</dbReference>
<feature type="non-terminal residue" evidence="3">
    <location>
        <position position="1"/>
    </location>
</feature>
<dbReference type="Proteomes" id="UP000249746">
    <property type="component" value="Unassembled WGS sequence"/>
</dbReference>
<dbReference type="AlphaFoldDB" id="A0A2W6MTV3"/>
<evidence type="ECO:0000313" key="4">
    <source>
        <dbReference type="Proteomes" id="UP000249746"/>
    </source>
</evidence>
<evidence type="ECO:0000256" key="1">
    <source>
        <dbReference type="SAM" id="MobiDB-lite"/>
    </source>
</evidence>
<dbReference type="NCBIfam" id="TIGR01901">
    <property type="entry name" value="adhes_NPXG"/>
    <property type="match status" value="1"/>
</dbReference>
<dbReference type="InterPro" id="IPR012334">
    <property type="entry name" value="Pectin_lyas_fold"/>
</dbReference>
<dbReference type="SMART" id="SM00912">
    <property type="entry name" value="Haemagg_act"/>
    <property type="match status" value="1"/>
</dbReference>